<dbReference type="Proteomes" id="UP000671845">
    <property type="component" value="Chromosome"/>
</dbReference>
<name>A0ABX7WGM7_9GAMM</name>
<evidence type="ECO:0000313" key="3">
    <source>
        <dbReference type="Proteomes" id="UP000671845"/>
    </source>
</evidence>
<gene>
    <name evidence="2" type="ORF">HNO53_11070</name>
</gene>
<dbReference type="RefSeq" id="WP_209472177.1">
    <property type="nucleotide sequence ID" value="NZ_CP053383.1"/>
</dbReference>
<proteinExistence type="predicted"/>
<keyword evidence="1" id="KW-0812">Transmembrane</keyword>
<sequence>MNDNELKNALGEIRFKAIGANLKLDEISVLSVIFRKSKLKEIDDELIGLSQSMMEVEDAFDENIQIPGAFNGAVMRAAQLSILFSLRSSTRDAIREAKAKAAQIYNDINFYRSLAIALLALVVSIIGIA</sequence>
<keyword evidence="3" id="KW-1185">Reference proteome</keyword>
<organism evidence="2 3">
    <name type="scientific">Halomonas sulfidivorans</name>
    <dbReference type="NCBI Taxonomy" id="2733488"/>
    <lineage>
        <taxon>Bacteria</taxon>
        <taxon>Pseudomonadati</taxon>
        <taxon>Pseudomonadota</taxon>
        <taxon>Gammaproteobacteria</taxon>
        <taxon>Oceanospirillales</taxon>
        <taxon>Halomonadaceae</taxon>
        <taxon>Halomonas</taxon>
    </lineage>
</organism>
<accession>A0ABX7WGM7</accession>
<protein>
    <submittedName>
        <fullName evidence="2">Uncharacterized protein</fullName>
    </submittedName>
</protein>
<keyword evidence="1" id="KW-1133">Transmembrane helix</keyword>
<keyword evidence="1" id="KW-0472">Membrane</keyword>
<evidence type="ECO:0000313" key="2">
    <source>
        <dbReference type="EMBL" id="QTP59201.1"/>
    </source>
</evidence>
<evidence type="ECO:0000256" key="1">
    <source>
        <dbReference type="SAM" id="Phobius"/>
    </source>
</evidence>
<reference evidence="2 3" key="1">
    <citation type="journal article" date="2021" name="Front. Microbiol.">
        <title>Aerobic Denitrification and Heterotrophic Sulfur Oxidation in the Genus Halomonas Revealed by Six Novel Species Characterizations and Genome-Based Analysis.</title>
        <authorList>
            <person name="Wang L."/>
            <person name="Shao Z."/>
        </authorList>
    </citation>
    <scope>NUCLEOTIDE SEQUENCE [LARGE SCALE GENOMIC DNA]</scope>
    <source>
        <strain evidence="2 3">MCCC 1A13718</strain>
    </source>
</reference>
<dbReference type="EMBL" id="CP053383">
    <property type="protein sequence ID" value="QTP59201.1"/>
    <property type="molecule type" value="Genomic_DNA"/>
</dbReference>
<feature type="transmembrane region" description="Helical" evidence="1">
    <location>
        <begin position="110"/>
        <end position="128"/>
    </location>
</feature>